<keyword evidence="3 5" id="KW-1133">Transmembrane helix</keyword>
<gene>
    <name evidence="7" type="primary">TBLA0D03090</name>
    <name evidence="7" type="ORF">TBLA_0D03090</name>
</gene>
<dbReference type="InterPro" id="IPR004853">
    <property type="entry name" value="Sugar_P_trans_dom"/>
</dbReference>
<dbReference type="HOGENOM" id="CLU_019048_4_1_1"/>
<keyword evidence="2 5" id="KW-0812">Transmembrane</keyword>
<feature type="domain" description="Sugar phosphate transporter" evidence="6">
    <location>
        <begin position="14"/>
        <end position="181"/>
    </location>
</feature>
<dbReference type="eggNOG" id="KOG1441">
    <property type="taxonomic scope" value="Eukaryota"/>
</dbReference>
<feature type="transmembrane region" description="Helical" evidence="5">
    <location>
        <begin position="132"/>
        <end position="152"/>
    </location>
</feature>
<evidence type="ECO:0000256" key="5">
    <source>
        <dbReference type="SAM" id="Phobius"/>
    </source>
</evidence>
<keyword evidence="8" id="KW-1185">Reference proteome</keyword>
<dbReference type="EMBL" id="HE806319">
    <property type="protein sequence ID" value="CCH60809.1"/>
    <property type="molecule type" value="Genomic_DNA"/>
</dbReference>
<dbReference type="OrthoDB" id="1588579at2759"/>
<evidence type="ECO:0000313" key="7">
    <source>
        <dbReference type="EMBL" id="CCH60809.1"/>
    </source>
</evidence>
<feature type="transmembrane region" description="Helical" evidence="5">
    <location>
        <begin position="318"/>
        <end position="345"/>
    </location>
</feature>
<protein>
    <recommendedName>
        <fullName evidence="6">Sugar phosphate transporter domain-containing protein</fullName>
    </recommendedName>
</protein>
<sequence>MKRVLDSIREHSNIVILCLCWYLIASIATQVTKQILTVCPMPLFLGEFQFIYTTLIAILTCHIAYRFPKFYHLFPRGTFPLYFQESPDIKGQYKRIENITIITRPSRNIIKTVLPLGFFQFVGKFFGHSSTALVPISTVASIKTLSPVFIVIFQKIFGISSLQVTRKIFFSLFCLILGVWIIVREDRKPLISDGLPLGDPEELHDPNKFRNMILGVFFAVCSMFIFVFQNIYGKTVFTYKENSLLPLVNKNGKFKEESPMPIYSERKTASSHNTKYDKLSLMIYISIVGYCFSFWWFLRYEFSTLLYTLILGKANDRITFIPWTLLFINGIFHFLQAMITFYLLGEIATLSYSIANLMKRIAVISCSWIFVGRMVTLLQVLGLILNGLGLYLYERCTAEQKTMKAQLNEKHMVSTDY</sequence>
<feature type="transmembrane region" description="Helical" evidence="5">
    <location>
        <begin position="279"/>
        <end position="298"/>
    </location>
</feature>
<evidence type="ECO:0000256" key="2">
    <source>
        <dbReference type="ARBA" id="ARBA00022692"/>
    </source>
</evidence>
<proteinExistence type="predicted"/>
<name>I2H357_HENB6</name>
<reference evidence="7 8" key="1">
    <citation type="journal article" date="2011" name="Proc. Natl. Acad. Sci. U.S.A.">
        <title>Evolutionary erosion of yeast sex chromosomes by mating-type switching accidents.</title>
        <authorList>
            <person name="Gordon J.L."/>
            <person name="Armisen D."/>
            <person name="Proux-Wera E."/>
            <person name="Oheigeartaigh S.S."/>
            <person name="Byrne K.P."/>
            <person name="Wolfe K.H."/>
        </authorList>
    </citation>
    <scope>NUCLEOTIDE SEQUENCE [LARGE SCALE GENOMIC DNA]</scope>
    <source>
        <strain evidence="8">ATCC 34711 / CBS 6284 / DSM 70876 / NBRC 10599 / NRRL Y-10934 / UCD 77-7</strain>
    </source>
</reference>
<dbReference type="InParanoid" id="I2H357"/>
<dbReference type="KEGG" id="tbl:TBLA_0D03090"/>
<accession>I2H357</accession>
<dbReference type="Proteomes" id="UP000002866">
    <property type="component" value="Chromosome 4"/>
</dbReference>
<dbReference type="AlphaFoldDB" id="I2H357"/>
<feature type="domain" description="Sugar phosphate transporter" evidence="6">
    <location>
        <begin position="266"/>
        <end position="393"/>
    </location>
</feature>
<feature type="transmembrane region" description="Helical" evidence="5">
    <location>
        <begin position="366"/>
        <end position="393"/>
    </location>
</feature>
<comment type="subcellular location">
    <subcellularLocation>
        <location evidence="1">Membrane</location>
        <topology evidence="1">Multi-pass membrane protein</topology>
    </subcellularLocation>
</comment>
<organism evidence="7 8">
    <name type="scientific">Henningerozyma blattae (strain ATCC 34711 / CBS 6284 / DSM 70876 / NBRC 10599 / NRRL Y-10934 / UCD 77-7)</name>
    <name type="common">Yeast</name>
    <name type="synonym">Tetrapisispora blattae</name>
    <dbReference type="NCBI Taxonomy" id="1071380"/>
    <lineage>
        <taxon>Eukaryota</taxon>
        <taxon>Fungi</taxon>
        <taxon>Dikarya</taxon>
        <taxon>Ascomycota</taxon>
        <taxon>Saccharomycotina</taxon>
        <taxon>Saccharomycetes</taxon>
        <taxon>Saccharomycetales</taxon>
        <taxon>Saccharomycetaceae</taxon>
        <taxon>Henningerozyma</taxon>
    </lineage>
</organism>
<dbReference type="InterPro" id="IPR050186">
    <property type="entry name" value="TPT_transporter"/>
</dbReference>
<dbReference type="Pfam" id="PF03151">
    <property type="entry name" value="TPT"/>
    <property type="match status" value="2"/>
</dbReference>
<keyword evidence="4 5" id="KW-0472">Membrane</keyword>
<feature type="transmembrane region" description="Helical" evidence="5">
    <location>
        <begin position="164"/>
        <end position="183"/>
    </location>
</feature>
<dbReference type="OMA" id="YDKLTLM"/>
<evidence type="ECO:0000256" key="3">
    <source>
        <dbReference type="ARBA" id="ARBA00022989"/>
    </source>
</evidence>
<dbReference type="GeneID" id="14495845"/>
<evidence type="ECO:0000259" key="6">
    <source>
        <dbReference type="Pfam" id="PF03151"/>
    </source>
</evidence>
<dbReference type="PANTHER" id="PTHR11132">
    <property type="entry name" value="SOLUTE CARRIER FAMILY 35"/>
    <property type="match status" value="1"/>
</dbReference>
<feature type="transmembrane region" description="Helical" evidence="5">
    <location>
        <begin position="212"/>
        <end position="232"/>
    </location>
</feature>
<evidence type="ECO:0000256" key="1">
    <source>
        <dbReference type="ARBA" id="ARBA00004141"/>
    </source>
</evidence>
<dbReference type="FunCoup" id="I2H357">
    <property type="interactions" value="305"/>
</dbReference>
<feature type="transmembrane region" description="Helical" evidence="5">
    <location>
        <begin position="49"/>
        <end position="67"/>
    </location>
</feature>
<dbReference type="RefSeq" id="XP_004180328.1">
    <property type="nucleotide sequence ID" value="XM_004180280.1"/>
</dbReference>
<dbReference type="GO" id="GO:0016020">
    <property type="term" value="C:membrane"/>
    <property type="evidence" value="ECO:0007669"/>
    <property type="project" value="UniProtKB-SubCell"/>
</dbReference>
<evidence type="ECO:0000256" key="4">
    <source>
        <dbReference type="ARBA" id="ARBA00023136"/>
    </source>
</evidence>
<evidence type="ECO:0000313" key="8">
    <source>
        <dbReference type="Proteomes" id="UP000002866"/>
    </source>
</evidence>